<dbReference type="InterPro" id="IPR052725">
    <property type="entry name" value="GS_Type-3"/>
</dbReference>
<dbReference type="PANTHER" id="PTHR42974:SF1">
    <property type="entry name" value="TYPE-3 GLUTAMINE SYNTHETASE"/>
    <property type="match status" value="1"/>
</dbReference>
<comment type="similarity">
    <text evidence="1">Belongs to the glutamine synthetase family.</text>
</comment>
<dbReference type="SUPFAM" id="SSF55931">
    <property type="entry name" value="Glutamine synthetase/guanido kinase"/>
    <property type="match status" value="1"/>
</dbReference>
<reference evidence="3" key="2">
    <citation type="journal article" date="2007" name="Science">
        <title>Draft genome sequence of the sexually transmitted pathogen Trichomonas vaginalis.</title>
        <authorList>
            <person name="Carlton J.M."/>
            <person name="Hirt R.P."/>
            <person name="Silva J.C."/>
            <person name="Delcher A.L."/>
            <person name="Schatz M."/>
            <person name="Zhao Q."/>
            <person name="Wortman J.R."/>
            <person name="Bidwell S.L."/>
            <person name="Alsmark U.C.M."/>
            <person name="Besteiro S."/>
            <person name="Sicheritz-Ponten T."/>
            <person name="Noel C.J."/>
            <person name="Dacks J.B."/>
            <person name="Foster P.G."/>
            <person name="Simillion C."/>
            <person name="Van de Peer Y."/>
            <person name="Miranda-Saavedra D."/>
            <person name="Barton G.J."/>
            <person name="Westrop G.D."/>
            <person name="Mueller S."/>
            <person name="Dessi D."/>
            <person name="Fiori P.L."/>
            <person name="Ren Q."/>
            <person name="Paulsen I."/>
            <person name="Zhang H."/>
            <person name="Bastida-Corcuera F.D."/>
            <person name="Simoes-Barbosa A."/>
            <person name="Brown M.T."/>
            <person name="Hayes R.D."/>
            <person name="Mukherjee M."/>
            <person name="Okumura C.Y."/>
            <person name="Schneider R."/>
            <person name="Smith A.J."/>
            <person name="Vanacova S."/>
            <person name="Villalvazo M."/>
            <person name="Haas B.J."/>
            <person name="Pertea M."/>
            <person name="Feldblyum T.V."/>
            <person name="Utterback T.R."/>
            <person name="Shu C.L."/>
            <person name="Osoegawa K."/>
            <person name="de Jong P.J."/>
            <person name="Hrdy I."/>
            <person name="Horvathova L."/>
            <person name="Zubacova Z."/>
            <person name="Dolezal P."/>
            <person name="Malik S.B."/>
            <person name="Logsdon J.M. Jr."/>
            <person name="Henze K."/>
            <person name="Gupta A."/>
            <person name="Wang C.C."/>
            <person name="Dunne R.L."/>
            <person name="Upcroft J.A."/>
            <person name="Upcroft P."/>
            <person name="White O."/>
            <person name="Salzberg S.L."/>
            <person name="Tang P."/>
            <person name="Chiu C.-H."/>
            <person name="Lee Y.-S."/>
            <person name="Embley T.M."/>
            <person name="Coombs G.H."/>
            <person name="Mottram J.C."/>
            <person name="Tachezy J."/>
            <person name="Fraser-Liggett C.M."/>
            <person name="Johnson P.J."/>
        </authorList>
    </citation>
    <scope>NUCLEOTIDE SEQUENCE [LARGE SCALE GENOMIC DNA]</scope>
    <source>
        <strain evidence="3">G3</strain>
    </source>
</reference>
<dbReference type="InterPro" id="IPR008146">
    <property type="entry name" value="Gln_synth_cat_dom"/>
</dbReference>
<dbReference type="GO" id="GO:0004356">
    <property type="term" value="F:glutamine synthetase activity"/>
    <property type="evidence" value="ECO:0007669"/>
    <property type="project" value="InterPro"/>
</dbReference>
<dbReference type="PROSITE" id="PS51987">
    <property type="entry name" value="GS_CATALYTIC"/>
    <property type="match status" value="1"/>
</dbReference>
<dbReference type="AlphaFoldDB" id="A2FAG2"/>
<feature type="domain" description="GS catalytic" evidence="2">
    <location>
        <begin position="1"/>
        <end position="137"/>
    </location>
</feature>
<evidence type="ECO:0000313" key="3">
    <source>
        <dbReference type="EMBL" id="EAX98099.1"/>
    </source>
</evidence>
<protein>
    <submittedName>
        <fullName evidence="3">Glutamine synthase, putative</fullName>
    </submittedName>
</protein>
<dbReference type="RefSeq" id="XP_001311029.1">
    <property type="nucleotide sequence ID" value="XM_001311028.1"/>
</dbReference>
<name>A2FAG2_TRIV3</name>
<keyword evidence="4" id="KW-1185">Reference proteome</keyword>
<dbReference type="InterPro" id="IPR014746">
    <property type="entry name" value="Gln_synth/guanido_kin_cat_dom"/>
</dbReference>
<dbReference type="eggNOG" id="ENOG502QQE3">
    <property type="taxonomic scope" value="Eukaryota"/>
</dbReference>
<dbReference type="InParanoid" id="A2FAG2"/>
<dbReference type="Proteomes" id="UP000001542">
    <property type="component" value="Unassembled WGS sequence"/>
</dbReference>
<dbReference type="VEuPathDB" id="TrichDB:TVAG_415140"/>
<dbReference type="EMBL" id="DS113688">
    <property type="protein sequence ID" value="EAX98099.1"/>
    <property type="molecule type" value="Genomic_DNA"/>
</dbReference>
<reference evidence="3" key="1">
    <citation type="submission" date="2006-10" db="EMBL/GenBank/DDBJ databases">
        <authorList>
            <person name="Amadeo P."/>
            <person name="Zhao Q."/>
            <person name="Wortman J."/>
            <person name="Fraser-Liggett C."/>
            <person name="Carlton J."/>
        </authorList>
    </citation>
    <scope>NUCLEOTIDE SEQUENCE</scope>
    <source>
        <strain evidence="3">G3</strain>
    </source>
</reference>
<accession>A2FAG2</accession>
<dbReference type="PANTHER" id="PTHR42974">
    <property type="entry name" value="GLUTAMINE SYNTHETASE"/>
    <property type="match status" value="1"/>
</dbReference>
<dbReference type="OrthoDB" id="415358at2759"/>
<dbReference type="Pfam" id="PF18318">
    <property type="entry name" value="Gln-synt_C-ter"/>
    <property type="match status" value="1"/>
</dbReference>
<evidence type="ECO:0000259" key="2">
    <source>
        <dbReference type="PROSITE" id="PS51987"/>
    </source>
</evidence>
<proteinExistence type="inferred from homology"/>
<organism evidence="3 4">
    <name type="scientific">Trichomonas vaginalis (strain ATCC PRA-98 / G3)</name>
    <dbReference type="NCBI Taxonomy" id="412133"/>
    <lineage>
        <taxon>Eukaryota</taxon>
        <taxon>Metamonada</taxon>
        <taxon>Parabasalia</taxon>
        <taxon>Trichomonadida</taxon>
        <taxon>Trichomonadidae</taxon>
        <taxon>Trichomonas</taxon>
    </lineage>
</organism>
<dbReference type="Gene3D" id="1.20.120.1560">
    <property type="match status" value="1"/>
</dbReference>
<dbReference type="STRING" id="5722.A2FAG2"/>
<evidence type="ECO:0000256" key="1">
    <source>
        <dbReference type="PROSITE-ProRule" id="PRU01331"/>
    </source>
</evidence>
<dbReference type="VEuPathDB" id="TrichDB:TVAGG3_0911500"/>
<sequence>MLGSSQSLAVVNTYLNTAIAESLGYFADRLEKTKDVEAEKQKIIEDTITEHGRIIFNGNNYSDEWIEEAKKRGLPIIKNTIEAIEAIVNKKNIDLFEKMKVYSEAECHARYEVRVENYIQSVSIEAETLLHMMKREIIPAIIEYTGKVADSFNKIKKSGFNNKTLNSTISILNNSIETIDRDVKKLEELTVEIADHPNNKEKAEFMYNKIIPQMIEIRKNTDEIETIVGKEDWPIPTYTQILYTL</sequence>
<gene>
    <name evidence="3" type="ORF">TVAG_439430</name>
</gene>
<evidence type="ECO:0000313" key="4">
    <source>
        <dbReference type="Proteomes" id="UP000001542"/>
    </source>
</evidence>
<dbReference type="InterPro" id="IPR040577">
    <property type="entry name" value="Gln-synt_C"/>
</dbReference>
<dbReference type="OMA" id="ECHARYE"/>
<dbReference type="KEGG" id="tva:4755896"/>